<organism evidence="2 3">
    <name type="scientific">Enhygromyxa salina</name>
    <dbReference type="NCBI Taxonomy" id="215803"/>
    <lineage>
        <taxon>Bacteria</taxon>
        <taxon>Pseudomonadati</taxon>
        <taxon>Myxococcota</taxon>
        <taxon>Polyangia</taxon>
        <taxon>Nannocystales</taxon>
        <taxon>Nannocystaceae</taxon>
        <taxon>Enhygromyxa</taxon>
    </lineage>
</organism>
<dbReference type="Proteomes" id="UP000238823">
    <property type="component" value="Unassembled WGS sequence"/>
</dbReference>
<sequence>MKATETEFKKIIEGTIQFFVPHYQRPYSWERKQWAQLWEDVVALAVERADATQDNPASTHFIGSMVTMPGSSVPQGVSKFVLIDGQQRITTLMLLLAAIRDFANETGEKRHASMIHNLYLTNQYQENLEHFKLLPTEGDDPQSSDRNAFVSVVDPDSAKMVEGHSTTAAYEFFAKNCDIQAQRKSEHS</sequence>
<dbReference type="Pfam" id="PF03235">
    <property type="entry name" value="GmrSD_N"/>
    <property type="match status" value="1"/>
</dbReference>
<dbReference type="PANTHER" id="PTHR35149:SF2">
    <property type="entry name" value="DUF262 DOMAIN-CONTAINING PROTEIN"/>
    <property type="match status" value="1"/>
</dbReference>
<evidence type="ECO:0000313" key="2">
    <source>
        <dbReference type="EMBL" id="PRQ03207.1"/>
    </source>
</evidence>
<dbReference type="AlphaFoldDB" id="A0A2S9YDK6"/>
<protein>
    <recommendedName>
        <fullName evidence="1">GmrSD restriction endonucleases N-terminal domain-containing protein</fullName>
    </recommendedName>
</protein>
<feature type="domain" description="GmrSD restriction endonucleases N-terminal" evidence="1">
    <location>
        <begin position="9"/>
        <end position="140"/>
    </location>
</feature>
<name>A0A2S9YDK6_9BACT</name>
<gene>
    <name evidence="2" type="ORF">ENSA7_53470</name>
</gene>
<reference evidence="2 3" key="1">
    <citation type="submission" date="2018-03" db="EMBL/GenBank/DDBJ databases">
        <title>Draft Genome Sequences of the Obligatory Marine Myxobacteria Enhygromyxa salina SWB007.</title>
        <authorList>
            <person name="Poehlein A."/>
            <person name="Moghaddam J.A."/>
            <person name="Harms H."/>
            <person name="Alanjari M."/>
            <person name="Koenig G.M."/>
            <person name="Daniel R."/>
            <person name="Schaeberle T.F."/>
        </authorList>
    </citation>
    <scope>NUCLEOTIDE SEQUENCE [LARGE SCALE GENOMIC DNA]</scope>
    <source>
        <strain evidence="2 3">SWB007</strain>
    </source>
</reference>
<evidence type="ECO:0000313" key="3">
    <source>
        <dbReference type="Proteomes" id="UP000238823"/>
    </source>
</evidence>
<dbReference type="EMBL" id="PVNL01000109">
    <property type="protein sequence ID" value="PRQ03207.1"/>
    <property type="molecule type" value="Genomic_DNA"/>
</dbReference>
<dbReference type="InterPro" id="IPR004919">
    <property type="entry name" value="GmrSD_N"/>
</dbReference>
<proteinExistence type="predicted"/>
<accession>A0A2S9YDK6</accession>
<dbReference type="RefSeq" id="WP_106092234.1">
    <property type="nucleotide sequence ID" value="NZ_PVNL01000109.1"/>
</dbReference>
<comment type="caution">
    <text evidence="2">The sequence shown here is derived from an EMBL/GenBank/DDBJ whole genome shotgun (WGS) entry which is preliminary data.</text>
</comment>
<dbReference type="PANTHER" id="PTHR35149">
    <property type="entry name" value="SLL5132 PROTEIN"/>
    <property type="match status" value="1"/>
</dbReference>
<dbReference type="OrthoDB" id="9798761at2"/>
<evidence type="ECO:0000259" key="1">
    <source>
        <dbReference type="Pfam" id="PF03235"/>
    </source>
</evidence>